<feature type="compositionally biased region" description="Low complexity" evidence="5">
    <location>
        <begin position="270"/>
        <end position="281"/>
    </location>
</feature>
<feature type="repeat" description="ANK" evidence="4">
    <location>
        <begin position="118"/>
        <end position="150"/>
    </location>
</feature>
<dbReference type="InterPro" id="IPR036770">
    <property type="entry name" value="Ankyrin_rpt-contain_sf"/>
</dbReference>
<protein>
    <submittedName>
        <fullName evidence="6">Uncharacterized protein</fullName>
    </submittedName>
</protein>
<comment type="similarity">
    <text evidence="3">Belongs to the NRARP family.</text>
</comment>
<dbReference type="PROSITE" id="PS50297">
    <property type="entry name" value="ANK_REP_REGION"/>
    <property type="match status" value="2"/>
</dbReference>
<dbReference type="EMBL" id="GL379964">
    <property type="protein sequence ID" value="EGT38793.1"/>
    <property type="molecule type" value="Genomic_DNA"/>
</dbReference>
<dbReference type="GO" id="GO:0004857">
    <property type="term" value="F:enzyme inhibitor activity"/>
    <property type="evidence" value="ECO:0007669"/>
    <property type="project" value="TreeGrafter"/>
</dbReference>
<feature type="compositionally biased region" description="Low complexity" evidence="5">
    <location>
        <begin position="331"/>
        <end position="342"/>
    </location>
</feature>
<feature type="region of interest" description="Disordered" evidence="5">
    <location>
        <begin position="210"/>
        <end position="370"/>
    </location>
</feature>
<dbReference type="GO" id="GO:0005737">
    <property type="term" value="C:cytoplasm"/>
    <property type="evidence" value="ECO:0007669"/>
    <property type="project" value="TreeGrafter"/>
</dbReference>
<dbReference type="PANTHER" id="PTHR24179">
    <property type="entry name" value="PROTEIN PHOSPHATASE 1 REGULATORY SUBUNIT 12"/>
    <property type="match status" value="1"/>
</dbReference>
<feature type="compositionally biased region" description="Polar residues" evidence="5">
    <location>
        <begin position="314"/>
        <end position="330"/>
    </location>
</feature>
<dbReference type="OMA" id="FMSSIWH"/>
<feature type="compositionally biased region" description="Basic and acidic residues" evidence="5">
    <location>
        <begin position="234"/>
        <end position="257"/>
    </location>
</feature>
<dbReference type="eggNOG" id="KOG0505">
    <property type="taxonomic scope" value="Eukaryota"/>
</dbReference>
<evidence type="ECO:0000256" key="3">
    <source>
        <dbReference type="ARBA" id="ARBA00038386"/>
    </source>
</evidence>
<dbReference type="InParanoid" id="G0NWG8"/>
<dbReference type="Proteomes" id="UP000008068">
    <property type="component" value="Unassembled WGS sequence"/>
</dbReference>
<evidence type="ECO:0000256" key="2">
    <source>
        <dbReference type="ARBA" id="ARBA00022737"/>
    </source>
</evidence>
<dbReference type="HOGENOM" id="CLU_655924_0_0_1"/>
<dbReference type="GO" id="GO:0019208">
    <property type="term" value="F:phosphatase regulator activity"/>
    <property type="evidence" value="ECO:0007669"/>
    <property type="project" value="TreeGrafter"/>
</dbReference>
<reference evidence="7" key="1">
    <citation type="submission" date="2011-07" db="EMBL/GenBank/DDBJ databases">
        <authorList>
            <consortium name="Caenorhabditis brenneri Sequencing and Analysis Consortium"/>
            <person name="Wilson R.K."/>
        </authorList>
    </citation>
    <scope>NUCLEOTIDE SEQUENCE [LARGE SCALE GENOMIC DNA]</scope>
    <source>
        <strain evidence="7">PB2801</strain>
    </source>
</reference>
<keyword evidence="7" id="KW-1185">Reference proteome</keyword>
<dbReference type="InterPro" id="IPR002110">
    <property type="entry name" value="Ankyrin_rpt"/>
</dbReference>
<evidence type="ECO:0000256" key="5">
    <source>
        <dbReference type="SAM" id="MobiDB-lite"/>
    </source>
</evidence>
<proteinExistence type="inferred from homology"/>
<feature type="repeat" description="ANK" evidence="4">
    <location>
        <begin position="85"/>
        <end position="117"/>
    </location>
</feature>
<dbReference type="Gene3D" id="1.25.40.20">
    <property type="entry name" value="Ankyrin repeat-containing domain"/>
    <property type="match status" value="1"/>
</dbReference>
<keyword evidence="1" id="KW-0217">Developmental protein</keyword>
<dbReference type="PROSITE" id="PS50088">
    <property type="entry name" value="ANK_REPEAT"/>
    <property type="match status" value="2"/>
</dbReference>
<dbReference type="Pfam" id="PF12796">
    <property type="entry name" value="Ank_2"/>
    <property type="match status" value="1"/>
</dbReference>
<gene>
    <name evidence="6" type="ORF">CAEBREN_12795</name>
</gene>
<dbReference type="SMART" id="SM00248">
    <property type="entry name" value="ANK"/>
    <property type="match status" value="2"/>
</dbReference>
<evidence type="ECO:0000313" key="6">
    <source>
        <dbReference type="EMBL" id="EGT38793.1"/>
    </source>
</evidence>
<name>G0NWG8_CAEBE</name>
<evidence type="ECO:0000313" key="7">
    <source>
        <dbReference type="Proteomes" id="UP000008068"/>
    </source>
</evidence>
<accession>G0NWG8</accession>
<keyword evidence="2" id="KW-0677">Repeat</keyword>
<evidence type="ECO:0000256" key="1">
    <source>
        <dbReference type="ARBA" id="ARBA00022473"/>
    </source>
</evidence>
<dbReference type="InterPro" id="IPR051226">
    <property type="entry name" value="PP1_Regulatory_Subunit"/>
</dbReference>
<dbReference type="AlphaFoldDB" id="G0NWG8"/>
<dbReference type="OrthoDB" id="5859217at2759"/>
<evidence type="ECO:0000256" key="4">
    <source>
        <dbReference type="PROSITE-ProRule" id="PRU00023"/>
    </source>
</evidence>
<keyword evidence="4" id="KW-0040">ANK repeat</keyword>
<organism evidence="7">
    <name type="scientific">Caenorhabditis brenneri</name>
    <name type="common">Nematode worm</name>
    <dbReference type="NCBI Taxonomy" id="135651"/>
    <lineage>
        <taxon>Eukaryota</taxon>
        <taxon>Metazoa</taxon>
        <taxon>Ecdysozoa</taxon>
        <taxon>Nematoda</taxon>
        <taxon>Chromadorea</taxon>
        <taxon>Rhabditida</taxon>
        <taxon>Rhabditina</taxon>
        <taxon>Rhabditomorpha</taxon>
        <taxon>Rhabditoidea</taxon>
        <taxon>Rhabditidae</taxon>
        <taxon>Peloderinae</taxon>
        <taxon>Caenorhabditis</taxon>
    </lineage>
</organism>
<dbReference type="PANTHER" id="PTHR24179:SF21">
    <property type="entry name" value="MYOSIN BINDING SUBUNIT, ISOFORM O"/>
    <property type="match status" value="1"/>
</dbReference>
<sequence length="419" mass="46632">MSAEADQGHRVNSLYKPSQWKIQKCIVKDEDNLEEFVSKRGPSSKHLSGVNQKMRTAISGDESGDDEEVEELLLKGAEINTRTVDGLTALHQSVMDSKPEMVRFLCEKGANVNTQDNEGWTPLHMSAYCGNVSIVRYLCQHGADHCLVNNDNELALDLADDEQCREYLEDVYKRQMIDLEACREQELHTMLKDVKMWMNYLLELADTVNSQNKRKSPGGTPASVLQEKSPPQQLHHEDHVSSTERKRDLQHKDKHSGYDYNHSTPPSKHSSGISPASSVSSLAPNTSINKSSTSTEESSEDQTPISWKNRRVPLSSSEYDYNHSTPPSKHSSGISPASSVSSLAPNTSINKSSTFTEESSAEEDHSLSSWKNRRVPLSSRYSFFSNALILKGGGGLPLAMILDRPLLSIDNKRGNVDTR</sequence>
<dbReference type="SUPFAM" id="SSF48403">
    <property type="entry name" value="Ankyrin repeat"/>
    <property type="match status" value="1"/>
</dbReference>
<dbReference type="STRING" id="135651.G0NWG8"/>